<feature type="compositionally biased region" description="Low complexity" evidence="3">
    <location>
        <begin position="550"/>
        <end position="559"/>
    </location>
</feature>
<dbReference type="SMART" id="SM00382">
    <property type="entry name" value="AAA"/>
    <property type="match status" value="2"/>
</dbReference>
<dbReference type="Pfam" id="PF00005">
    <property type="entry name" value="ABC_tran"/>
    <property type="match status" value="2"/>
</dbReference>
<accession>A0A0K1Q2Y3</accession>
<dbReference type="PANTHER" id="PTHR42855:SF2">
    <property type="entry name" value="DRUG RESISTANCE ABC TRANSPORTER,ATP-BINDING PROTEIN"/>
    <property type="match status" value="1"/>
</dbReference>
<keyword evidence="2" id="KW-0067">ATP-binding</keyword>
<dbReference type="InterPro" id="IPR051309">
    <property type="entry name" value="ABCF_ATPase"/>
</dbReference>
<dbReference type="OrthoDB" id="9801441at2"/>
<dbReference type="InterPro" id="IPR027417">
    <property type="entry name" value="P-loop_NTPase"/>
</dbReference>
<protein>
    <submittedName>
        <fullName evidence="5">ATPase component of ABC transporter</fullName>
    </submittedName>
</protein>
<dbReference type="PROSITE" id="PS50893">
    <property type="entry name" value="ABC_TRANSPORTER_2"/>
    <property type="match status" value="2"/>
</dbReference>
<evidence type="ECO:0000256" key="3">
    <source>
        <dbReference type="SAM" id="MobiDB-lite"/>
    </source>
</evidence>
<gene>
    <name evidence="5" type="ORF">AKJ09_06393</name>
</gene>
<evidence type="ECO:0000313" key="6">
    <source>
        <dbReference type="Proteomes" id="UP000064967"/>
    </source>
</evidence>
<feature type="compositionally biased region" description="Low complexity" evidence="3">
    <location>
        <begin position="566"/>
        <end position="576"/>
    </location>
</feature>
<dbReference type="InterPro" id="IPR003439">
    <property type="entry name" value="ABC_transporter-like_ATP-bd"/>
</dbReference>
<dbReference type="SUPFAM" id="SSF52540">
    <property type="entry name" value="P-loop containing nucleoside triphosphate hydrolases"/>
    <property type="match status" value="2"/>
</dbReference>
<dbReference type="PANTHER" id="PTHR42855">
    <property type="entry name" value="ABC TRANSPORTER ATP-BINDING SUBUNIT"/>
    <property type="match status" value="1"/>
</dbReference>
<proteinExistence type="predicted"/>
<evidence type="ECO:0000256" key="2">
    <source>
        <dbReference type="ARBA" id="ARBA00022840"/>
    </source>
</evidence>
<name>A0A0K1Q2Y3_9BACT</name>
<dbReference type="GO" id="GO:0005524">
    <property type="term" value="F:ATP binding"/>
    <property type="evidence" value="ECO:0007669"/>
    <property type="project" value="UniProtKB-KW"/>
</dbReference>
<feature type="domain" description="ABC transporter" evidence="4">
    <location>
        <begin position="325"/>
        <end position="540"/>
    </location>
</feature>
<dbReference type="Pfam" id="PF12848">
    <property type="entry name" value="ABC_tran_Xtn"/>
    <property type="match status" value="1"/>
</dbReference>
<dbReference type="KEGG" id="llu:AKJ09_06393"/>
<organism evidence="5 6">
    <name type="scientific">Labilithrix luteola</name>
    <dbReference type="NCBI Taxonomy" id="1391654"/>
    <lineage>
        <taxon>Bacteria</taxon>
        <taxon>Pseudomonadati</taxon>
        <taxon>Myxococcota</taxon>
        <taxon>Polyangia</taxon>
        <taxon>Polyangiales</taxon>
        <taxon>Labilitrichaceae</taxon>
        <taxon>Labilithrix</taxon>
    </lineage>
</organism>
<feature type="compositionally biased region" description="Basic and acidic residues" evidence="3">
    <location>
        <begin position="533"/>
        <end position="548"/>
    </location>
</feature>
<dbReference type="EMBL" id="CP012333">
    <property type="protein sequence ID" value="AKU99729.1"/>
    <property type="molecule type" value="Genomic_DNA"/>
</dbReference>
<dbReference type="Gene3D" id="3.40.50.300">
    <property type="entry name" value="P-loop containing nucleotide triphosphate hydrolases"/>
    <property type="match status" value="2"/>
</dbReference>
<dbReference type="PROSITE" id="PS00211">
    <property type="entry name" value="ABC_TRANSPORTER_1"/>
    <property type="match status" value="1"/>
</dbReference>
<evidence type="ECO:0000259" key="4">
    <source>
        <dbReference type="PROSITE" id="PS50893"/>
    </source>
</evidence>
<dbReference type="Proteomes" id="UP000064967">
    <property type="component" value="Chromosome"/>
</dbReference>
<feature type="region of interest" description="Disordered" evidence="3">
    <location>
        <begin position="532"/>
        <end position="587"/>
    </location>
</feature>
<sequence>MTVLQVADLRFGYAGDTLFEGVTFTLALGEHASLVAPNGAGKSTLLRLLAKEIEPDAGEVVVKKDVTVGYYRQSHEVAAKGDVLSAFLSGFREVVELREELVRAQHDAASGDARALEHLAHVTDRYHVARGDELEHRVAAIAAKLGFSNDDLARPVTSLSGGERGRLHLGVILAQEPDLLMLDEPTNHLDLDTIAWLEGWLKGYRGAVLVVSHDRAFLDAVAPNTMELGTRGLRVYPLPYSAYAEAREEDLARERAILERQQAFVAKTEDFIRKNIAGQKSKQAQSRRKMLDKLERVERPEDVWAVAERIAFRFAPAPRSGEIVLEANGLNARRGGRGLFEGVDLLVRRGERIGIVGPNGAGKSTLLKILAGRGNPDLDGGSVRRGTNLKEGYFDQHLGQVDPKKTAAEEVRSVRGDFTVEAARQYLARFRFWGDDPLRVVAGFSGGERSRLALAKLLLEPKNLLFLDEPTNHLDIPAAEILEEALASFEGTVVLVSHDRRFLETVTTRIVSVRDGKVDVYPGGFSDFVSVQRAREEEARPRKAEPKKPPTAAKAQPTASSEPAAKKGQQHQAQKQASRDREKQQRRVKDLEELIGAGEKQLAELRALLREDPAGNWEKLAKMASEERALARRVDSLVDEWTKLSAVLGA</sequence>
<dbReference type="InterPro" id="IPR032781">
    <property type="entry name" value="ABC_tran_Xtn"/>
</dbReference>
<dbReference type="InterPro" id="IPR003593">
    <property type="entry name" value="AAA+_ATPase"/>
</dbReference>
<evidence type="ECO:0000313" key="5">
    <source>
        <dbReference type="EMBL" id="AKU99729.1"/>
    </source>
</evidence>
<feature type="domain" description="ABC transporter" evidence="4">
    <location>
        <begin position="4"/>
        <end position="265"/>
    </location>
</feature>
<keyword evidence="6" id="KW-1185">Reference proteome</keyword>
<keyword evidence="1" id="KW-0547">Nucleotide-binding</keyword>
<dbReference type="RefSeq" id="WP_146651137.1">
    <property type="nucleotide sequence ID" value="NZ_CP012333.1"/>
</dbReference>
<dbReference type="AlphaFoldDB" id="A0A0K1Q2Y3"/>
<dbReference type="InterPro" id="IPR017871">
    <property type="entry name" value="ABC_transporter-like_CS"/>
</dbReference>
<dbReference type="GO" id="GO:0016887">
    <property type="term" value="F:ATP hydrolysis activity"/>
    <property type="evidence" value="ECO:0007669"/>
    <property type="project" value="InterPro"/>
</dbReference>
<dbReference type="FunFam" id="3.40.50.300:FF:000011">
    <property type="entry name" value="Putative ABC transporter ATP-binding component"/>
    <property type="match status" value="1"/>
</dbReference>
<dbReference type="STRING" id="1391654.AKJ09_06393"/>
<feature type="compositionally biased region" description="Basic and acidic residues" evidence="3">
    <location>
        <begin position="577"/>
        <end position="587"/>
    </location>
</feature>
<dbReference type="CDD" id="cd03221">
    <property type="entry name" value="ABCF_EF-3"/>
    <property type="match status" value="2"/>
</dbReference>
<reference evidence="5 6" key="1">
    <citation type="submission" date="2015-08" db="EMBL/GenBank/DDBJ databases">
        <authorList>
            <person name="Babu N.S."/>
            <person name="Beckwith C.J."/>
            <person name="Beseler K.G."/>
            <person name="Brison A."/>
            <person name="Carone J.V."/>
            <person name="Caskin T.P."/>
            <person name="Diamond M."/>
            <person name="Durham M.E."/>
            <person name="Foxe J.M."/>
            <person name="Go M."/>
            <person name="Henderson B.A."/>
            <person name="Jones I.B."/>
            <person name="McGettigan J.A."/>
            <person name="Micheletti S.J."/>
            <person name="Nasrallah M.E."/>
            <person name="Ortiz D."/>
            <person name="Piller C.R."/>
            <person name="Privatt S.R."/>
            <person name="Schneider S.L."/>
            <person name="Sharp S."/>
            <person name="Smith T.C."/>
            <person name="Stanton J.D."/>
            <person name="Ullery H.E."/>
            <person name="Wilson R.J."/>
            <person name="Serrano M.G."/>
            <person name="Buck G."/>
            <person name="Lee V."/>
            <person name="Wang Y."/>
            <person name="Carvalho R."/>
            <person name="Voegtly L."/>
            <person name="Shi R."/>
            <person name="Duckworth R."/>
            <person name="Johnson A."/>
            <person name="Loviza R."/>
            <person name="Walstead R."/>
            <person name="Shah Z."/>
            <person name="Kiflezghi M."/>
            <person name="Wade K."/>
            <person name="Ball S.L."/>
            <person name="Bradley K.W."/>
            <person name="Asai D.J."/>
            <person name="Bowman C.A."/>
            <person name="Russell D.A."/>
            <person name="Pope W.H."/>
            <person name="Jacobs-Sera D."/>
            <person name="Hendrix R.W."/>
            <person name="Hatfull G.F."/>
        </authorList>
    </citation>
    <scope>NUCLEOTIDE SEQUENCE [LARGE SCALE GENOMIC DNA]</scope>
    <source>
        <strain evidence="5 6">DSM 27648</strain>
    </source>
</reference>
<evidence type="ECO:0000256" key="1">
    <source>
        <dbReference type="ARBA" id="ARBA00022741"/>
    </source>
</evidence>
<dbReference type="PATRIC" id="fig|1391654.3.peg.6482"/>